<reference evidence="2" key="1">
    <citation type="journal article" date="2019" name="Int. J. Syst. Evol. Microbiol.">
        <title>The Global Catalogue of Microorganisms (GCM) 10K type strain sequencing project: providing services to taxonomists for standard genome sequencing and annotation.</title>
        <authorList>
            <consortium name="The Broad Institute Genomics Platform"/>
            <consortium name="The Broad Institute Genome Sequencing Center for Infectious Disease"/>
            <person name="Wu L."/>
            <person name="Ma J."/>
        </authorList>
    </citation>
    <scope>NUCLEOTIDE SEQUENCE [LARGE SCALE GENOMIC DNA]</scope>
    <source>
        <strain evidence="2">JCM 18204</strain>
    </source>
</reference>
<comment type="caution">
    <text evidence="1">The sequence shown here is derived from an EMBL/GenBank/DDBJ whole genome shotgun (WGS) entry which is preliminary data.</text>
</comment>
<protein>
    <submittedName>
        <fullName evidence="1">Uncharacterized protein</fullName>
    </submittedName>
</protein>
<dbReference type="Proteomes" id="UP001499959">
    <property type="component" value="Unassembled WGS sequence"/>
</dbReference>
<proteinExistence type="predicted"/>
<organism evidence="1 2">
    <name type="scientific">Lysobacter hankyongensis</name>
    <dbReference type="NCBI Taxonomy" id="1176535"/>
    <lineage>
        <taxon>Bacteria</taxon>
        <taxon>Pseudomonadati</taxon>
        <taxon>Pseudomonadota</taxon>
        <taxon>Gammaproteobacteria</taxon>
        <taxon>Lysobacterales</taxon>
        <taxon>Lysobacteraceae</taxon>
        <taxon>Lysobacter</taxon>
    </lineage>
</organism>
<gene>
    <name evidence="1" type="ORF">GCM10023307_03770</name>
</gene>
<name>A0ABP9AL43_9GAMM</name>
<dbReference type="EMBL" id="BAABJE010000001">
    <property type="protein sequence ID" value="GAA4782474.1"/>
    <property type="molecule type" value="Genomic_DNA"/>
</dbReference>
<evidence type="ECO:0000313" key="1">
    <source>
        <dbReference type="EMBL" id="GAA4782474.1"/>
    </source>
</evidence>
<evidence type="ECO:0000313" key="2">
    <source>
        <dbReference type="Proteomes" id="UP001499959"/>
    </source>
</evidence>
<accession>A0ABP9AL43</accession>
<dbReference type="RefSeq" id="WP_345301573.1">
    <property type="nucleotide sequence ID" value="NZ_BAABJE010000001.1"/>
</dbReference>
<sequence>MTGTTREIPFRDIPAEQRFLLLVASGVETATATREAEDMEHAVRQLLALGIETGIDGSIAFLCEFVLETASALRRSTAPT</sequence>
<keyword evidence="2" id="KW-1185">Reference proteome</keyword>